<protein>
    <recommendedName>
        <fullName evidence="4">15-oxoprostaglandin 13-reductase</fullName>
        <ecNumber evidence="2">1.3.1.48</ecNumber>
    </recommendedName>
    <alternativeName>
        <fullName evidence="4">15-oxoprostaglandin 13-reductase</fullName>
    </alternativeName>
</protein>
<comment type="catalytic activity">
    <reaction evidence="7">
        <text>13,14-dihydro-15-oxo-prostaglandin E1 + NADP(+) = 15-oxoprostaglandin E1 + NADPH + H(+)</text>
        <dbReference type="Rhea" id="RHEA:50584"/>
        <dbReference type="ChEBI" id="CHEBI:15378"/>
        <dbReference type="ChEBI" id="CHEBI:57401"/>
        <dbReference type="ChEBI" id="CHEBI:57783"/>
        <dbReference type="ChEBI" id="CHEBI:58349"/>
        <dbReference type="ChEBI" id="CHEBI:133408"/>
    </reaction>
    <physiologicalReaction direction="right-to-left" evidence="7">
        <dbReference type="Rhea" id="RHEA:50586"/>
    </physiologicalReaction>
</comment>
<dbReference type="EMBL" id="CASHTH010003516">
    <property type="protein sequence ID" value="CAI8045960.1"/>
    <property type="molecule type" value="Genomic_DNA"/>
</dbReference>
<keyword evidence="3" id="KW-0560">Oxidoreductase</keyword>
<comment type="catalytic activity">
    <reaction evidence="5">
        <text>13,14-dihydro-15-oxo-prostaglandin F1alpha + NADP(+) = 15-oxoprostaglandin F1alpha + NADPH + H(+)</text>
        <dbReference type="Rhea" id="RHEA:50592"/>
        <dbReference type="ChEBI" id="CHEBI:15378"/>
        <dbReference type="ChEBI" id="CHEBI:57783"/>
        <dbReference type="ChEBI" id="CHEBI:58349"/>
        <dbReference type="ChEBI" id="CHEBI:79072"/>
        <dbReference type="ChEBI" id="CHEBI:133411"/>
    </reaction>
    <physiologicalReaction direction="right-to-left" evidence="5">
        <dbReference type="Rhea" id="RHEA:50594"/>
    </physiologicalReaction>
</comment>
<comment type="catalytic activity">
    <reaction evidence="6">
        <text>13,14-dihydro-15-oxo-PGF2alpha + NADP(+) = 15-oxoprostaglandin F2alpha + NADPH + H(+)</text>
        <dbReference type="Rhea" id="RHEA:50588"/>
        <dbReference type="ChEBI" id="CHEBI:15378"/>
        <dbReference type="ChEBI" id="CHEBI:57783"/>
        <dbReference type="ChEBI" id="CHEBI:58349"/>
        <dbReference type="ChEBI" id="CHEBI:133374"/>
        <dbReference type="ChEBI" id="CHEBI:133409"/>
    </reaction>
    <physiologicalReaction direction="right-to-left" evidence="6">
        <dbReference type="Rhea" id="RHEA:50590"/>
    </physiologicalReaction>
</comment>
<dbReference type="GO" id="GO:0016628">
    <property type="term" value="F:oxidoreductase activity, acting on the CH-CH group of donors, NAD or NADP as acceptor"/>
    <property type="evidence" value="ECO:0007669"/>
    <property type="project" value="InterPro"/>
</dbReference>
<dbReference type="InterPro" id="IPR036291">
    <property type="entry name" value="NAD(P)-bd_dom_sf"/>
</dbReference>
<reference evidence="9" key="1">
    <citation type="submission" date="2023-03" db="EMBL/GenBank/DDBJ databases">
        <authorList>
            <person name="Steffen K."/>
            <person name="Cardenas P."/>
        </authorList>
    </citation>
    <scope>NUCLEOTIDE SEQUENCE</scope>
</reference>
<evidence type="ECO:0000313" key="9">
    <source>
        <dbReference type="EMBL" id="CAI8045960.1"/>
    </source>
</evidence>
<evidence type="ECO:0000256" key="4">
    <source>
        <dbReference type="ARBA" id="ARBA00033119"/>
    </source>
</evidence>
<organism evidence="9 10">
    <name type="scientific">Geodia barretti</name>
    <name type="common">Barrett's horny sponge</name>
    <dbReference type="NCBI Taxonomy" id="519541"/>
    <lineage>
        <taxon>Eukaryota</taxon>
        <taxon>Metazoa</taxon>
        <taxon>Porifera</taxon>
        <taxon>Demospongiae</taxon>
        <taxon>Heteroscleromorpha</taxon>
        <taxon>Tetractinellida</taxon>
        <taxon>Astrophorina</taxon>
        <taxon>Geodiidae</taxon>
        <taxon>Geodia</taxon>
    </lineage>
</organism>
<proteinExistence type="inferred from homology"/>
<evidence type="ECO:0000256" key="5">
    <source>
        <dbReference type="ARBA" id="ARBA00047878"/>
    </source>
</evidence>
<dbReference type="Proteomes" id="UP001174909">
    <property type="component" value="Unassembled WGS sequence"/>
</dbReference>
<dbReference type="EC" id="1.3.1.48" evidence="2"/>
<evidence type="ECO:0000259" key="8">
    <source>
        <dbReference type="SMART" id="SM00829"/>
    </source>
</evidence>
<dbReference type="SMART" id="SM00829">
    <property type="entry name" value="PKS_ER"/>
    <property type="match status" value="1"/>
</dbReference>
<dbReference type="SUPFAM" id="SSF51735">
    <property type="entry name" value="NAD(P)-binding Rossmann-fold domains"/>
    <property type="match status" value="1"/>
</dbReference>
<dbReference type="InterPro" id="IPR013149">
    <property type="entry name" value="ADH-like_C"/>
</dbReference>
<accession>A0AA35TCV5</accession>
<evidence type="ECO:0000256" key="1">
    <source>
        <dbReference type="ARBA" id="ARBA00010460"/>
    </source>
</evidence>
<keyword evidence="10" id="KW-1185">Reference proteome</keyword>
<dbReference type="PANTHER" id="PTHR43205:SF7">
    <property type="entry name" value="PROSTAGLANDIN REDUCTASE 1"/>
    <property type="match status" value="1"/>
</dbReference>
<dbReference type="AlphaFoldDB" id="A0AA35TCV5"/>
<name>A0AA35TCV5_GEOBA</name>
<evidence type="ECO:0000313" key="10">
    <source>
        <dbReference type="Proteomes" id="UP001174909"/>
    </source>
</evidence>
<dbReference type="Pfam" id="PF16884">
    <property type="entry name" value="ADH_N_2"/>
    <property type="match status" value="1"/>
</dbReference>
<dbReference type="Pfam" id="PF00107">
    <property type="entry name" value="ADH_zinc_N"/>
    <property type="match status" value="1"/>
</dbReference>
<gene>
    <name evidence="9" type="ORF">GBAR_LOCUS25404</name>
</gene>
<dbReference type="InterPro" id="IPR041694">
    <property type="entry name" value="ADH_N_2"/>
</dbReference>
<dbReference type="Gene3D" id="3.40.50.720">
    <property type="entry name" value="NAD(P)-binding Rossmann-like Domain"/>
    <property type="match status" value="1"/>
</dbReference>
<evidence type="ECO:0000256" key="3">
    <source>
        <dbReference type="ARBA" id="ARBA00023002"/>
    </source>
</evidence>
<dbReference type="InterPro" id="IPR045010">
    <property type="entry name" value="MDR_fam"/>
</dbReference>
<dbReference type="InterPro" id="IPR020843">
    <property type="entry name" value="ER"/>
</dbReference>
<feature type="domain" description="Enoyl reductase (ER)" evidence="8">
    <location>
        <begin position="16"/>
        <end position="330"/>
    </location>
</feature>
<dbReference type="PANTHER" id="PTHR43205">
    <property type="entry name" value="PROSTAGLANDIN REDUCTASE"/>
    <property type="match status" value="1"/>
</dbReference>
<comment type="caution">
    <text evidence="9">The sequence shown here is derived from an EMBL/GenBank/DDBJ whole genome shotgun (WGS) entry which is preliminary data.</text>
</comment>
<dbReference type="SUPFAM" id="SSF50129">
    <property type="entry name" value="GroES-like"/>
    <property type="match status" value="1"/>
</dbReference>
<evidence type="ECO:0000256" key="7">
    <source>
        <dbReference type="ARBA" id="ARBA00049070"/>
    </source>
</evidence>
<dbReference type="CDD" id="cd05288">
    <property type="entry name" value="PGDH"/>
    <property type="match status" value="1"/>
</dbReference>
<dbReference type="FunFam" id="3.40.50.720:FF:000121">
    <property type="entry name" value="Prostaglandin reductase 2"/>
    <property type="match status" value="1"/>
</dbReference>
<evidence type="ECO:0000256" key="2">
    <source>
        <dbReference type="ARBA" id="ARBA00011981"/>
    </source>
</evidence>
<sequence>MNRQITLASRPAGYPKESDFNLVEVPVPAPEDGEVLVKTIYLSVDPYMRGRINASKSYAANVEIDEVMIGSVIAQIVASKHPNFQVGDVVNAGIGWQEYGVAAGDGLRKIDPTIAPISTGAGILGMPGLTAYFGLLEIGKLQERETVFVSGAAGAVGSVVGQIAKIKGCRVVGSAGTDEKVAYIVDELGFDDAFNYKEVTDYHEELQKLLPDGIDVYFDNVGGAITDVVFPNLRIKGRVVICGQISQYNLEKPETGPRFLWNMITKRARIEGFLVSEFADRHAGALVEMSEWLRQGKLKYHETIEEGGIESAPAAFISMLKGGNIGKQLVKIADID</sequence>
<evidence type="ECO:0000256" key="6">
    <source>
        <dbReference type="ARBA" id="ARBA00048290"/>
    </source>
</evidence>
<dbReference type="InterPro" id="IPR011032">
    <property type="entry name" value="GroES-like_sf"/>
</dbReference>
<comment type="similarity">
    <text evidence="1">Belongs to the NADP-dependent oxidoreductase L4BD family.</text>
</comment>
<dbReference type="Gene3D" id="3.90.180.10">
    <property type="entry name" value="Medium-chain alcohol dehydrogenases, catalytic domain"/>
    <property type="match status" value="1"/>
</dbReference>